<protein>
    <submittedName>
        <fullName evidence="1">Uncharacterized protein</fullName>
    </submittedName>
</protein>
<evidence type="ECO:0000313" key="2">
    <source>
        <dbReference type="Proteomes" id="UP000683139"/>
    </source>
</evidence>
<dbReference type="EMBL" id="BOSE01000002">
    <property type="protein sequence ID" value="GIP15850.1"/>
    <property type="molecule type" value="Genomic_DNA"/>
</dbReference>
<gene>
    <name evidence="1" type="ORF">J40TS1_14920</name>
</gene>
<sequence>MNKKRYIILGALLTVGLIAGLIAILNRGVPAADVAAFTAIAEPEAGTELKSVAQPEVAGMKAVAKNDKLVLHYNEETTEIAVTDLASGVTWYSNPVDREADTLASGYEQSILASQLVLQYRDLEGNLYTYSNHEKSIMNEQFQAEAIPDGLRVTYQLGDASKGIDALPKFISKERFETLILANLPEATANYVKARYMESKTNPGVMERLDAQVEKKLVLNKMVAAFEEAGYTEEDLALDEAEHGSGAGNAAEKPNFTVVMEYRLVDDELVVTIPASQIVEPTTYLVRSIDVLPYFGAANASAEGYMLVPDGSGSLIYLNNGKTKEEQYVQRVYGDDPNNTRWARGMVSEQARMPVYGLKNGNAAWFAEIIQGEGNSSITSSINGMRNSYNTVYASFSLRGEDYLELYTGNKYQEIQILNEQRYQGDLQLRYSFLSNEQASYSGMAALYREHLEQDGVLTRLAAAEQIPFYLDIIGSYDKRTSFLGVPYQKTHALTTFEQAGEIVEQLAERGVQAVNMRYLGWFDRGIQHKTPVKLRLDSVLGDKKELQQLASQLEQQGGMLFPDVAFQYVYKDDLSFTPASDAARFVTREVVELYPYNRAINRMDSLKGSYYLLSAAKLPYYVNKFADIYQQKYDLTGVALRDLGNVVGSDYRVKRVIHRDTAKQITQQSLAKLAEQQETLIVGGHAYAWAYADHLIDVPSSSSSFSITDESVPFYQMVLHGYIPYASQAVNLSDEQDIEEQLLQAIEQGAYPHFTWSYNHSSDLKFTAYDQYFSTKYEIWLEEASRMYREANEVLSQVSGALIVERIVHQPGVVEMRYDNGKSIVVNYTENAVTVNGMSIAARNYAIGGDQR</sequence>
<organism evidence="1 2">
    <name type="scientific">Paenibacillus montaniterrae</name>
    <dbReference type="NCBI Taxonomy" id="429341"/>
    <lineage>
        <taxon>Bacteria</taxon>
        <taxon>Bacillati</taxon>
        <taxon>Bacillota</taxon>
        <taxon>Bacilli</taxon>
        <taxon>Bacillales</taxon>
        <taxon>Paenibacillaceae</taxon>
        <taxon>Paenibacillus</taxon>
    </lineage>
</organism>
<dbReference type="AlphaFoldDB" id="A0A919YMA5"/>
<name>A0A919YMA5_9BACL</name>
<evidence type="ECO:0000313" key="1">
    <source>
        <dbReference type="EMBL" id="GIP15850.1"/>
    </source>
</evidence>
<keyword evidence="2" id="KW-1185">Reference proteome</keyword>
<dbReference type="Proteomes" id="UP000683139">
    <property type="component" value="Unassembled WGS sequence"/>
</dbReference>
<dbReference type="InterPro" id="IPR043751">
    <property type="entry name" value="DUF5696"/>
</dbReference>
<comment type="caution">
    <text evidence="1">The sequence shown here is derived from an EMBL/GenBank/DDBJ whole genome shotgun (WGS) entry which is preliminary data.</text>
</comment>
<accession>A0A919YMA5</accession>
<dbReference type="RefSeq" id="WP_213514116.1">
    <property type="nucleotide sequence ID" value="NZ_BOSE01000002.1"/>
</dbReference>
<dbReference type="Pfam" id="PF18952">
    <property type="entry name" value="DUF5696"/>
    <property type="match status" value="1"/>
</dbReference>
<proteinExistence type="predicted"/>
<reference evidence="1" key="1">
    <citation type="submission" date="2021-03" db="EMBL/GenBank/DDBJ databases">
        <title>Antimicrobial resistance genes in bacteria isolated from Japanese honey, and their potential for conferring macrolide and lincosamide resistance in the American foulbrood pathogen Paenibacillus larvae.</title>
        <authorList>
            <person name="Okamoto M."/>
            <person name="Kumagai M."/>
            <person name="Kanamori H."/>
            <person name="Takamatsu D."/>
        </authorList>
    </citation>
    <scope>NUCLEOTIDE SEQUENCE</scope>
    <source>
        <strain evidence="1">J40TS1</strain>
    </source>
</reference>